<comment type="similarity">
    <text evidence="2 3">Belongs to the small heat shock protein (HSP20) family.</text>
</comment>
<name>A0A1E5NFL5_9SPIR</name>
<feature type="domain" description="SHSP" evidence="4">
    <location>
        <begin position="30"/>
        <end position="149"/>
    </location>
</feature>
<gene>
    <name evidence="5" type="ORF">BFL38_08870</name>
</gene>
<dbReference type="CDD" id="cd06464">
    <property type="entry name" value="ACD_sHsps-like"/>
    <property type="match status" value="1"/>
</dbReference>
<proteinExistence type="inferred from homology"/>
<dbReference type="InterPro" id="IPR044587">
    <property type="entry name" value="HSP21-like"/>
</dbReference>
<evidence type="ECO:0000256" key="3">
    <source>
        <dbReference type="RuleBase" id="RU003616"/>
    </source>
</evidence>
<evidence type="ECO:0000313" key="5">
    <source>
        <dbReference type="EMBL" id="OEJ14933.1"/>
    </source>
</evidence>
<evidence type="ECO:0000313" key="6">
    <source>
        <dbReference type="Proteomes" id="UP000095247"/>
    </source>
</evidence>
<dbReference type="InterPro" id="IPR002068">
    <property type="entry name" value="A-crystallin/Hsp20_dom"/>
</dbReference>
<dbReference type="InterPro" id="IPR008978">
    <property type="entry name" value="HSP20-like_chaperone"/>
</dbReference>
<dbReference type="EMBL" id="MDCO01000009">
    <property type="protein sequence ID" value="OEJ14933.1"/>
    <property type="molecule type" value="Genomic_DNA"/>
</dbReference>
<sequence length="149" mass="17260">MTKRLFFPALHSMLDDFRSFDEAFGNLYSNDEVRKLSHYNIEEDDKSYTIEMDMPGVRKEDLEIGIKENVLSIYAERKKVSKEKLENSENKEENDSGNEVIVSKYEQSFNISTKGIDVENIEANLTDGVLKIVLPKKEEVKYEKKINIG</sequence>
<evidence type="ECO:0000256" key="1">
    <source>
        <dbReference type="ARBA" id="ARBA00023016"/>
    </source>
</evidence>
<dbReference type="Pfam" id="PF00011">
    <property type="entry name" value="HSP20"/>
    <property type="match status" value="1"/>
</dbReference>
<dbReference type="Gene3D" id="2.60.40.790">
    <property type="match status" value="1"/>
</dbReference>
<comment type="caution">
    <text evidence="5">The sequence shown here is derived from an EMBL/GenBank/DDBJ whole genome shotgun (WGS) entry which is preliminary data.</text>
</comment>
<protein>
    <submittedName>
        <fullName evidence="5">Heat-shock protein Hsp20</fullName>
    </submittedName>
</protein>
<dbReference type="PANTHER" id="PTHR46733:SF4">
    <property type="entry name" value="HEAT SHOCK PROTEIN 21, CHLOROPLASTIC"/>
    <property type="match status" value="1"/>
</dbReference>
<reference evidence="5 6" key="1">
    <citation type="submission" date="2016-08" db="EMBL/GenBank/DDBJ databases">
        <title>Characterization and recognition of Brachyspira hampsonii sp. nov., a novel intestinal spirochete that is pathogenic to pigs.</title>
        <authorList>
            <person name="Mirajkar N."/>
            <person name="La T."/>
            <person name="Phillips N."/>
            <person name="Hampson D."/>
            <person name="Gebhart C."/>
        </authorList>
    </citation>
    <scope>NUCLEOTIDE SEQUENCE [LARGE SCALE GENOMIC DNA]</scope>
    <source>
        <strain evidence="5 6">P280/1</strain>
    </source>
</reference>
<organism evidence="5 6">
    <name type="scientific">Brachyspira hampsonii</name>
    <dbReference type="NCBI Taxonomy" id="1287055"/>
    <lineage>
        <taxon>Bacteria</taxon>
        <taxon>Pseudomonadati</taxon>
        <taxon>Spirochaetota</taxon>
        <taxon>Spirochaetia</taxon>
        <taxon>Brachyspirales</taxon>
        <taxon>Brachyspiraceae</taxon>
        <taxon>Brachyspira</taxon>
    </lineage>
</organism>
<dbReference type="GO" id="GO:0009408">
    <property type="term" value="P:response to heat"/>
    <property type="evidence" value="ECO:0007669"/>
    <property type="project" value="InterPro"/>
</dbReference>
<dbReference type="PROSITE" id="PS01031">
    <property type="entry name" value="SHSP"/>
    <property type="match status" value="1"/>
</dbReference>
<dbReference type="PANTHER" id="PTHR46733">
    <property type="entry name" value="26.5 KDA HEAT SHOCK PROTEIN, MITOCHONDRIAL"/>
    <property type="match status" value="1"/>
</dbReference>
<evidence type="ECO:0000259" key="4">
    <source>
        <dbReference type="PROSITE" id="PS01031"/>
    </source>
</evidence>
<dbReference type="Proteomes" id="UP000095247">
    <property type="component" value="Unassembled WGS sequence"/>
</dbReference>
<keyword evidence="1" id="KW-0346">Stress response</keyword>
<dbReference type="AlphaFoldDB" id="A0A1E5NFL5"/>
<dbReference type="SUPFAM" id="SSF49764">
    <property type="entry name" value="HSP20-like chaperones"/>
    <property type="match status" value="1"/>
</dbReference>
<dbReference type="RefSeq" id="WP_008722136.1">
    <property type="nucleotide sequence ID" value="NZ_LZOG01000016.1"/>
</dbReference>
<dbReference type="GeneID" id="66487020"/>
<accession>A0A1E5NFL5</accession>
<evidence type="ECO:0000256" key="2">
    <source>
        <dbReference type="PROSITE-ProRule" id="PRU00285"/>
    </source>
</evidence>